<gene>
    <name evidence="1" type="ORF">EYC82_14185</name>
</gene>
<proteinExistence type="predicted"/>
<dbReference type="Pfam" id="PF12228">
    <property type="entry name" value="DUF3604"/>
    <property type="match status" value="1"/>
</dbReference>
<comment type="caution">
    <text evidence="1">The sequence shown here is derived from an EMBL/GenBank/DDBJ whole genome shotgun (WGS) entry which is preliminary data.</text>
</comment>
<dbReference type="EMBL" id="SHNO01000001">
    <property type="protein sequence ID" value="MCX2978511.1"/>
    <property type="molecule type" value="Genomic_DNA"/>
</dbReference>
<evidence type="ECO:0000313" key="1">
    <source>
        <dbReference type="EMBL" id="MCX2978511.1"/>
    </source>
</evidence>
<evidence type="ECO:0000313" key="2">
    <source>
        <dbReference type="Proteomes" id="UP001143304"/>
    </source>
</evidence>
<dbReference type="InterPro" id="IPR022028">
    <property type="entry name" value="DUF3604"/>
</dbReference>
<reference evidence="1" key="1">
    <citation type="submission" date="2019-02" db="EMBL/GenBank/DDBJ databases">
        <authorList>
            <person name="Li S.-H."/>
        </authorList>
    </citation>
    <scope>NUCLEOTIDE SEQUENCE</scope>
    <source>
        <strain evidence="1">IMCC11814</strain>
    </source>
</reference>
<keyword evidence="2" id="KW-1185">Reference proteome</keyword>
<accession>A0ABT3T9M9</accession>
<organism evidence="1 2">
    <name type="scientific">Candidatus Marimicrobium litorale</name>
    <dbReference type="NCBI Taxonomy" id="2518991"/>
    <lineage>
        <taxon>Bacteria</taxon>
        <taxon>Pseudomonadati</taxon>
        <taxon>Pseudomonadota</taxon>
        <taxon>Gammaproteobacteria</taxon>
        <taxon>Cellvibrionales</taxon>
        <taxon>Halieaceae</taxon>
        <taxon>Marimicrobium</taxon>
    </lineage>
</organism>
<dbReference type="Proteomes" id="UP001143304">
    <property type="component" value="Unassembled WGS sequence"/>
</dbReference>
<protein>
    <submittedName>
        <fullName evidence="1">DUF3604 domain-containing protein</fullName>
    </submittedName>
</protein>
<name>A0ABT3T9M9_9GAMM</name>
<sequence length="673" mass="73850">MLKKFLLVTLLLFLLGVAVLWQSIGSDIYALYKGTSTTTALADYKLQDDSKVMLPQPLPLVEQAYNPLKNVYWGDLHVHTTESFDAVLFGTTLDIADAYRFAAGESLQSAGGETMQLSRPMDFVAITDHAESFGTRTRCTESNLSWREKFHCSLMGTPNIVTFLAVQAVAGESSEKAASDGAPGVYQNQVRPRPSLRSWPICAGDEGDPDRCYRDSTRDWTRYKQLADKHYQPGILTTFSAYEYSPPLTDAGKHHRNVIFNGTDLPEHAASYLDQGSAIDLWSALEESCTGQCDFLTIPHNMNKSWGLVYSPHTWDGKTYDEQAWRLRSRREPLAEMYQVKGSSECALGVGAADEECGFGQVLPPCEQGQVSGCAFTTSFARQGLKIGLQLQQELGFNPLAFGMIGATDTHNASPGDAEEWDFVGKVAAASSPAARRMKEWPDRRPFESMLQFHTSGGLAAVWAEENNRDSIFQALQRREVYATSGPRITLRFFAGWGFDSGIAAEPEAIALATAGGVPMGGVLETNGEPDSPIFFVWAGADLMSAPLQRLQMIKGWVDSDGKTHEVVTDIACAGGLPVSPDTHRCANNDATVNTVDCSLLGESGAPQLATTWKDPDYQSAQSAFYYVRALQNPTCRWSTYDALRLGIEPPSHVPATIRERAWSSPIWLVPKN</sequence>